<evidence type="ECO:0000313" key="2">
    <source>
        <dbReference type="Proteomes" id="UP000317901"/>
    </source>
</evidence>
<proteinExistence type="predicted"/>
<reference evidence="1 2" key="1">
    <citation type="submission" date="2019-06" db="EMBL/GenBank/DDBJ databases">
        <title>Pseudomonas bimorpha sp. nov. isolated from bovine raw milk and skim milk concentrate.</title>
        <authorList>
            <person name="Hofmann K."/>
            <person name="Huptas C."/>
            <person name="Doll E."/>
            <person name="Scherer S."/>
            <person name="Wenning M."/>
        </authorList>
    </citation>
    <scope>NUCLEOTIDE SEQUENCE [LARGE SCALE GENOMIC DNA]</scope>
    <source>
        <strain evidence="1 2">DSM 108990</strain>
    </source>
</reference>
<gene>
    <name evidence="1" type="ORF">FJD37_06450</name>
</gene>
<evidence type="ECO:0000313" key="1">
    <source>
        <dbReference type="EMBL" id="TWR97700.1"/>
    </source>
</evidence>
<protein>
    <submittedName>
        <fullName evidence="1">DUF1611 domain-containing protein</fullName>
    </submittedName>
</protein>
<dbReference type="Proteomes" id="UP000317901">
    <property type="component" value="Unassembled WGS sequence"/>
</dbReference>
<dbReference type="AlphaFoldDB" id="A0A5C5Q023"/>
<dbReference type="EMBL" id="VFIP01000009">
    <property type="protein sequence ID" value="TWR97700.1"/>
    <property type="molecule type" value="Genomic_DNA"/>
</dbReference>
<sequence length="61" mass="6833">MSNANTALDRAVFHPEAYRWSLGIMIGLQVPGMLLWHASTRLHFNDPSVTLPTSLLISERV</sequence>
<comment type="caution">
    <text evidence="1">The sequence shown here is derived from an EMBL/GenBank/DDBJ whole genome shotgun (WGS) entry which is preliminary data.</text>
</comment>
<name>A0A5C5Q023_9PSED</name>
<accession>A0A5C5Q023</accession>
<organism evidence="1 2">
    <name type="scientific">Pseudomonas saxonica</name>
    <dbReference type="NCBI Taxonomy" id="2600598"/>
    <lineage>
        <taxon>Bacteria</taxon>
        <taxon>Pseudomonadati</taxon>
        <taxon>Pseudomonadota</taxon>
        <taxon>Gammaproteobacteria</taxon>
        <taxon>Pseudomonadales</taxon>
        <taxon>Pseudomonadaceae</taxon>
        <taxon>Pseudomonas</taxon>
    </lineage>
</organism>